<keyword evidence="4" id="KW-1185">Reference proteome</keyword>
<name>A0ABP6QDC6_9ACTN</name>
<dbReference type="InterPro" id="IPR006015">
    <property type="entry name" value="Universal_stress_UspA"/>
</dbReference>
<feature type="domain" description="UspA" evidence="2">
    <location>
        <begin position="8"/>
        <end position="132"/>
    </location>
</feature>
<dbReference type="InterPro" id="IPR006016">
    <property type="entry name" value="UspA"/>
</dbReference>
<dbReference type="EMBL" id="BAAAUV010000012">
    <property type="protein sequence ID" value="GAA3221610.1"/>
    <property type="molecule type" value="Genomic_DNA"/>
</dbReference>
<comment type="similarity">
    <text evidence="1">Belongs to the universal stress protein A family.</text>
</comment>
<comment type="caution">
    <text evidence="3">The sequence shown here is derived from an EMBL/GenBank/DDBJ whole genome shotgun (WGS) entry which is preliminary data.</text>
</comment>
<dbReference type="Pfam" id="PF00582">
    <property type="entry name" value="Usp"/>
    <property type="match status" value="1"/>
</dbReference>
<proteinExistence type="inferred from homology"/>
<evidence type="ECO:0000313" key="3">
    <source>
        <dbReference type="EMBL" id="GAA3221610.1"/>
    </source>
</evidence>
<evidence type="ECO:0000313" key="4">
    <source>
        <dbReference type="Proteomes" id="UP001501237"/>
    </source>
</evidence>
<accession>A0ABP6QDC6</accession>
<protein>
    <recommendedName>
        <fullName evidence="2">UspA domain-containing protein</fullName>
    </recommendedName>
</protein>
<sequence>MRLTTDPRRVVVGVDGSPNSYAALARAAREAERRRARLEVYLASPAAANPVGRFAAWLRLRGSVAERLPAAQHVTTRLHVVSGDPVTVLVEAARNAELLVVGAGSCSGSGGPLSGAVVPRLVSGAPCEIVICSGRAVSGDRG</sequence>
<dbReference type="Gene3D" id="3.40.50.620">
    <property type="entry name" value="HUPs"/>
    <property type="match status" value="1"/>
</dbReference>
<dbReference type="SUPFAM" id="SSF52402">
    <property type="entry name" value="Adenine nucleotide alpha hydrolases-like"/>
    <property type="match status" value="1"/>
</dbReference>
<evidence type="ECO:0000259" key="2">
    <source>
        <dbReference type="Pfam" id="PF00582"/>
    </source>
</evidence>
<gene>
    <name evidence="3" type="ORF">GCM10010468_46840</name>
</gene>
<reference evidence="4" key="1">
    <citation type="journal article" date="2019" name="Int. J. Syst. Evol. Microbiol.">
        <title>The Global Catalogue of Microorganisms (GCM) 10K type strain sequencing project: providing services to taxonomists for standard genome sequencing and annotation.</title>
        <authorList>
            <consortium name="The Broad Institute Genomics Platform"/>
            <consortium name="The Broad Institute Genome Sequencing Center for Infectious Disease"/>
            <person name="Wu L."/>
            <person name="Ma J."/>
        </authorList>
    </citation>
    <scope>NUCLEOTIDE SEQUENCE [LARGE SCALE GENOMIC DNA]</scope>
    <source>
        <strain evidence="4">JCM 9377</strain>
    </source>
</reference>
<dbReference type="PRINTS" id="PR01438">
    <property type="entry name" value="UNVRSLSTRESS"/>
</dbReference>
<dbReference type="RefSeq" id="WP_344831910.1">
    <property type="nucleotide sequence ID" value="NZ_BAAAUV010000012.1"/>
</dbReference>
<organism evidence="3 4">
    <name type="scientific">Actinocorallia longicatena</name>
    <dbReference type="NCBI Taxonomy" id="111803"/>
    <lineage>
        <taxon>Bacteria</taxon>
        <taxon>Bacillati</taxon>
        <taxon>Actinomycetota</taxon>
        <taxon>Actinomycetes</taxon>
        <taxon>Streptosporangiales</taxon>
        <taxon>Thermomonosporaceae</taxon>
        <taxon>Actinocorallia</taxon>
    </lineage>
</organism>
<evidence type="ECO:0000256" key="1">
    <source>
        <dbReference type="ARBA" id="ARBA00008791"/>
    </source>
</evidence>
<dbReference type="InterPro" id="IPR014729">
    <property type="entry name" value="Rossmann-like_a/b/a_fold"/>
</dbReference>
<dbReference type="Proteomes" id="UP001501237">
    <property type="component" value="Unassembled WGS sequence"/>
</dbReference>